<accession>W4QES6</accession>
<gene>
    <name evidence="9" type="ORF">JCM9152_1977</name>
</gene>
<feature type="transmembrane region" description="Helical" evidence="7">
    <location>
        <begin position="126"/>
        <end position="145"/>
    </location>
</feature>
<evidence type="ECO:0000313" key="9">
    <source>
        <dbReference type="EMBL" id="GAE30566.1"/>
    </source>
</evidence>
<evidence type="ECO:0000259" key="8">
    <source>
        <dbReference type="PROSITE" id="PS50928"/>
    </source>
</evidence>
<keyword evidence="6 7" id="KW-0472">Membrane</keyword>
<dbReference type="OrthoDB" id="9804353at2"/>
<dbReference type="Proteomes" id="UP000018895">
    <property type="component" value="Unassembled WGS sequence"/>
</dbReference>
<feature type="transmembrane region" description="Helical" evidence="7">
    <location>
        <begin position="59"/>
        <end position="83"/>
    </location>
</feature>
<keyword evidence="4 7" id="KW-0812">Transmembrane</keyword>
<comment type="subcellular location">
    <subcellularLocation>
        <location evidence="1 7">Cell membrane</location>
        <topology evidence="1 7">Multi-pass membrane protein</topology>
    </subcellularLocation>
</comment>
<dbReference type="RefSeq" id="WP_035343341.1">
    <property type="nucleotide sequence ID" value="NZ_BAUU01000012.1"/>
</dbReference>
<dbReference type="PROSITE" id="PS50928">
    <property type="entry name" value="ABC_TM1"/>
    <property type="match status" value="1"/>
</dbReference>
<dbReference type="InterPro" id="IPR000515">
    <property type="entry name" value="MetI-like"/>
</dbReference>
<evidence type="ECO:0000256" key="5">
    <source>
        <dbReference type="ARBA" id="ARBA00022989"/>
    </source>
</evidence>
<keyword evidence="3" id="KW-1003">Cell membrane</keyword>
<evidence type="ECO:0000256" key="2">
    <source>
        <dbReference type="ARBA" id="ARBA00022448"/>
    </source>
</evidence>
<evidence type="ECO:0000256" key="4">
    <source>
        <dbReference type="ARBA" id="ARBA00022692"/>
    </source>
</evidence>
<dbReference type="CDD" id="cd06261">
    <property type="entry name" value="TM_PBP2"/>
    <property type="match status" value="1"/>
</dbReference>
<evidence type="ECO:0000256" key="3">
    <source>
        <dbReference type="ARBA" id="ARBA00022475"/>
    </source>
</evidence>
<evidence type="ECO:0000256" key="6">
    <source>
        <dbReference type="ARBA" id="ARBA00023136"/>
    </source>
</evidence>
<feature type="transmembrane region" description="Helical" evidence="7">
    <location>
        <begin position="222"/>
        <end position="247"/>
    </location>
</feature>
<protein>
    <submittedName>
        <fullName evidence="9">Hydroxymethylpyrimidine ABC transporter</fullName>
    </submittedName>
</protein>
<comment type="caution">
    <text evidence="9">The sequence shown here is derived from an EMBL/GenBank/DDBJ whole genome shotgun (WGS) entry which is preliminary data.</text>
</comment>
<dbReference type="STRING" id="1236971.JCM9152_1977"/>
<proteinExistence type="inferred from homology"/>
<feature type="transmembrane region" description="Helical" evidence="7">
    <location>
        <begin position="95"/>
        <end position="120"/>
    </location>
</feature>
<dbReference type="SUPFAM" id="SSF161098">
    <property type="entry name" value="MetI-like"/>
    <property type="match status" value="1"/>
</dbReference>
<dbReference type="PANTHER" id="PTHR30151">
    <property type="entry name" value="ALKANE SULFONATE ABC TRANSPORTER-RELATED, MEMBRANE SUBUNIT"/>
    <property type="match status" value="1"/>
</dbReference>
<evidence type="ECO:0000256" key="1">
    <source>
        <dbReference type="ARBA" id="ARBA00004651"/>
    </source>
</evidence>
<dbReference type="GO" id="GO:0005886">
    <property type="term" value="C:plasma membrane"/>
    <property type="evidence" value="ECO:0007669"/>
    <property type="project" value="UniProtKB-SubCell"/>
</dbReference>
<keyword evidence="5 7" id="KW-1133">Transmembrane helix</keyword>
<feature type="transmembrane region" description="Helical" evidence="7">
    <location>
        <begin position="12"/>
        <end position="39"/>
    </location>
</feature>
<keyword evidence="10" id="KW-1185">Reference proteome</keyword>
<dbReference type="Gene3D" id="1.10.3720.10">
    <property type="entry name" value="MetI-like"/>
    <property type="match status" value="1"/>
</dbReference>
<comment type="similarity">
    <text evidence="7">Belongs to the binding-protein-dependent transport system permease family.</text>
</comment>
<keyword evidence="2 7" id="KW-0813">Transport</keyword>
<evidence type="ECO:0000256" key="7">
    <source>
        <dbReference type="RuleBase" id="RU363032"/>
    </source>
</evidence>
<dbReference type="Pfam" id="PF00528">
    <property type="entry name" value="BPD_transp_1"/>
    <property type="match status" value="1"/>
</dbReference>
<organism evidence="9 10">
    <name type="scientific">Halalkalibacter hemicellulosilyticusJCM 9152</name>
    <dbReference type="NCBI Taxonomy" id="1236971"/>
    <lineage>
        <taxon>Bacteria</taxon>
        <taxon>Bacillati</taxon>
        <taxon>Bacillota</taxon>
        <taxon>Bacilli</taxon>
        <taxon>Bacillales</taxon>
        <taxon>Bacillaceae</taxon>
        <taxon>Halalkalibacter</taxon>
    </lineage>
</organism>
<feature type="transmembrane region" description="Helical" evidence="7">
    <location>
        <begin position="175"/>
        <end position="202"/>
    </location>
</feature>
<name>W4QES6_9BACI</name>
<dbReference type="AlphaFoldDB" id="W4QES6"/>
<sequence length="262" mass="29131">MKELKDVTKAGSPAIVTVVMFVLIWELIVRITGIEPYILPAPSEIFLAFGESWTLLPEHIWITAAEALLGFSLGIIVALVIALSLDASVILRKSVYPLLLFSQTIPIIAIAPLLIIWFGYGILPKVLVVALVTFFPVVVNMIEGLQSSDRDMMRLLQSMGSSRWQTMRYVRFPHALPYLFTGLKIGATYSVLAAVISEWVGASKGLGIYLVRAQNSFATDKVFVSIMIISFLSCLLFFITVLISRWAMPWKYKHMKKGSGES</sequence>
<dbReference type="GO" id="GO:0055085">
    <property type="term" value="P:transmembrane transport"/>
    <property type="evidence" value="ECO:0007669"/>
    <property type="project" value="InterPro"/>
</dbReference>
<reference evidence="9" key="1">
    <citation type="journal article" date="2014" name="Genome Announc.">
        <title>Draft Genome Sequences of Three Alkaliphilic Bacillus Strains, Bacillus wakoensis JCM 9140T, Bacillus akibai JCM 9157T, and Bacillus hemicellulosilyticus JCM 9152T.</title>
        <authorList>
            <person name="Yuki M."/>
            <person name="Oshima K."/>
            <person name="Suda W."/>
            <person name="Oshida Y."/>
            <person name="Kitamura K."/>
            <person name="Iida T."/>
            <person name="Hattori M."/>
            <person name="Ohkuma M."/>
        </authorList>
    </citation>
    <scope>NUCLEOTIDE SEQUENCE [LARGE SCALE GENOMIC DNA]</scope>
    <source>
        <strain evidence="9">JCM 9152</strain>
    </source>
</reference>
<dbReference type="PANTHER" id="PTHR30151:SF20">
    <property type="entry name" value="ABC TRANSPORTER PERMEASE PROTEIN HI_0355-RELATED"/>
    <property type="match status" value="1"/>
</dbReference>
<dbReference type="EMBL" id="BAUU01000012">
    <property type="protein sequence ID" value="GAE30566.1"/>
    <property type="molecule type" value="Genomic_DNA"/>
</dbReference>
<evidence type="ECO:0000313" key="10">
    <source>
        <dbReference type="Proteomes" id="UP000018895"/>
    </source>
</evidence>
<feature type="domain" description="ABC transmembrane type-1" evidence="8">
    <location>
        <begin position="56"/>
        <end position="244"/>
    </location>
</feature>
<dbReference type="InterPro" id="IPR035906">
    <property type="entry name" value="MetI-like_sf"/>
</dbReference>